<dbReference type="Pfam" id="PF00132">
    <property type="entry name" value="Hexapep"/>
    <property type="match status" value="1"/>
</dbReference>
<gene>
    <name evidence="5" type="ORF">ACFQS8_11775</name>
</gene>
<comment type="similarity">
    <text evidence="1">Belongs to the transferase hexapeptide repeat family.</text>
</comment>
<keyword evidence="4 5" id="KW-0012">Acyltransferase</keyword>
<dbReference type="PANTHER" id="PTHR43300">
    <property type="entry name" value="ACETYLTRANSFERASE"/>
    <property type="match status" value="1"/>
</dbReference>
<dbReference type="InterPro" id="IPR011004">
    <property type="entry name" value="Trimer_LpxA-like_sf"/>
</dbReference>
<dbReference type="PANTHER" id="PTHR43300:SF11">
    <property type="entry name" value="ACETYLTRANSFERASE RV3034C-RELATED"/>
    <property type="match status" value="1"/>
</dbReference>
<evidence type="ECO:0000256" key="2">
    <source>
        <dbReference type="ARBA" id="ARBA00022679"/>
    </source>
</evidence>
<dbReference type="InterPro" id="IPR050179">
    <property type="entry name" value="Trans_hexapeptide_repeat"/>
</dbReference>
<dbReference type="InterPro" id="IPR018357">
    <property type="entry name" value="Hexapep_transf_CS"/>
</dbReference>
<dbReference type="Gene3D" id="2.160.10.10">
    <property type="entry name" value="Hexapeptide repeat proteins"/>
    <property type="match status" value="1"/>
</dbReference>
<evidence type="ECO:0000256" key="1">
    <source>
        <dbReference type="ARBA" id="ARBA00007274"/>
    </source>
</evidence>
<evidence type="ECO:0000256" key="3">
    <source>
        <dbReference type="ARBA" id="ARBA00022737"/>
    </source>
</evidence>
<evidence type="ECO:0000313" key="6">
    <source>
        <dbReference type="Proteomes" id="UP001596492"/>
    </source>
</evidence>
<dbReference type="SUPFAM" id="SSF51161">
    <property type="entry name" value="Trimeric LpxA-like enzymes"/>
    <property type="match status" value="1"/>
</dbReference>
<dbReference type="InterPro" id="IPR001451">
    <property type="entry name" value="Hexapep"/>
</dbReference>
<evidence type="ECO:0000313" key="5">
    <source>
        <dbReference type="EMBL" id="MFC7292300.1"/>
    </source>
</evidence>
<dbReference type="Proteomes" id="UP001596492">
    <property type="component" value="Unassembled WGS sequence"/>
</dbReference>
<keyword evidence="3" id="KW-0677">Repeat</keyword>
<dbReference type="EC" id="2.3.1.-" evidence="5"/>
<dbReference type="GO" id="GO:0016746">
    <property type="term" value="F:acyltransferase activity"/>
    <property type="evidence" value="ECO:0007669"/>
    <property type="project" value="UniProtKB-KW"/>
</dbReference>
<dbReference type="EMBL" id="JBHTBR010000005">
    <property type="protein sequence ID" value="MFC7292300.1"/>
    <property type="molecule type" value="Genomic_DNA"/>
</dbReference>
<keyword evidence="2 5" id="KW-0808">Transferase</keyword>
<keyword evidence="6" id="KW-1185">Reference proteome</keyword>
<name>A0ABW2IMC6_9PROT</name>
<protein>
    <submittedName>
        <fullName evidence="5">CatB-related O-acetyltransferase</fullName>
        <ecNumber evidence="5">2.3.1.-</ecNumber>
    </submittedName>
</protein>
<dbReference type="PROSITE" id="PS00101">
    <property type="entry name" value="HEXAPEP_TRANSFERASES"/>
    <property type="match status" value="1"/>
</dbReference>
<sequence length="221" mass="24379">MASSRSKNNELGPDPLNPRPIWDTAFLKAVVTSPNIEVGEYSYYNDPKGPEHFQTHCVKYHFDFIGDKLIIGKFCAFATDIQFIMNGANHAMTGFSTFPFHIFANGWKNGFDMDSITSGLRGDTIVGHDVWIGRGATIMPGVDIGHGAIIGAHAVVTKNVPAYSVVVGNPAKIVRQRFDDTTIETLLDLAWWDWPIETISKALNAIRGNDLDALKQMRPTA</sequence>
<dbReference type="RefSeq" id="WP_382167620.1">
    <property type="nucleotide sequence ID" value="NZ_JBHTBR010000005.1"/>
</dbReference>
<dbReference type="CDD" id="cd03349">
    <property type="entry name" value="LbH_XAT"/>
    <property type="match status" value="1"/>
</dbReference>
<proteinExistence type="inferred from homology"/>
<organism evidence="5 6">
    <name type="scientific">Hirschia litorea</name>
    <dbReference type="NCBI Taxonomy" id="1199156"/>
    <lineage>
        <taxon>Bacteria</taxon>
        <taxon>Pseudomonadati</taxon>
        <taxon>Pseudomonadota</taxon>
        <taxon>Alphaproteobacteria</taxon>
        <taxon>Hyphomonadales</taxon>
        <taxon>Hyphomonadaceae</taxon>
        <taxon>Hirschia</taxon>
    </lineage>
</organism>
<evidence type="ECO:0000256" key="4">
    <source>
        <dbReference type="ARBA" id="ARBA00023315"/>
    </source>
</evidence>
<reference evidence="6" key="1">
    <citation type="journal article" date="2019" name="Int. J. Syst. Evol. Microbiol.">
        <title>The Global Catalogue of Microorganisms (GCM) 10K type strain sequencing project: providing services to taxonomists for standard genome sequencing and annotation.</title>
        <authorList>
            <consortium name="The Broad Institute Genomics Platform"/>
            <consortium name="The Broad Institute Genome Sequencing Center for Infectious Disease"/>
            <person name="Wu L."/>
            <person name="Ma J."/>
        </authorList>
    </citation>
    <scope>NUCLEOTIDE SEQUENCE [LARGE SCALE GENOMIC DNA]</scope>
    <source>
        <strain evidence="6">CCUG 51308</strain>
    </source>
</reference>
<comment type="caution">
    <text evidence="5">The sequence shown here is derived from an EMBL/GenBank/DDBJ whole genome shotgun (WGS) entry which is preliminary data.</text>
</comment>
<accession>A0ABW2IMC6</accession>